<keyword evidence="2" id="KW-1185">Reference proteome</keyword>
<accession>A0ABN7BFJ3</accession>
<sequence length="105" mass="12215">MSGREKGRNVFAFNEDTCCYINLCLPPHHMLSCLFIRRKTAGRRERVKQFMQLSRIPRPHPRTEVICATATELSGLCQKGSENEFVRVYLDSLNRIWPSLDDNLM</sequence>
<dbReference type="EMBL" id="AP028923">
    <property type="protein sequence ID" value="BET03084.1"/>
    <property type="molecule type" value="Genomic_DNA"/>
</dbReference>
<gene>
    <name evidence="1" type="ORF">NTJ_15902</name>
</gene>
<name>A0ABN7BFJ3_9HEMI</name>
<dbReference type="Proteomes" id="UP001307889">
    <property type="component" value="Chromosome 15"/>
</dbReference>
<protein>
    <submittedName>
        <fullName evidence="1">Uncharacterized protein</fullName>
    </submittedName>
</protein>
<evidence type="ECO:0000313" key="2">
    <source>
        <dbReference type="Proteomes" id="UP001307889"/>
    </source>
</evidence>
<proteinExistence type="predicted"/>
<evidence type="ECO:0000313" key="1">
    <source>
        <dbReference type="EMBL" id="BET03084.1"/>
    </source>
</evidence>
<reference evidence="1 2" key="1">
    <citation type="submission" date="2023-09" db="EMBL/GenBank/DDBJ databases">
        <title>Nesidiocoris tenuis whole genome shotgun sequence.</title>
        <authorList>
            <person name="Shibata T."/>
            <person name="Shimoda M."/>
            <person name="Kobayashi T."/>
            <person name="Uehara T."/>
        </authorList>
    </citation>
    <scope>NUCLEOTIDE SEQUENCE [LARGE SCALE GENOMIC DNA]</scope>
    <source>
        <strain evidence="1 2">Japan</strain>
    </source>
</reference>
<organism evidence="1 2">
    <name type="scientific">Nesidiocoris tenuis</name>
    <dbReference type="NCBI Taxonomy" id="355587"/>
    <lineage>
        <taxon>Eukaryota</taxon>
        <taxon>Metazoa</taxon>
        <taxon>Ecdysozoa</taxon>
        <taxon>Arthropoda</taxon>
        <taxon>Hexapoda</taxon>
        <taxon>Insecta</taxon>
        <taxon>Pterygota</taxon>
        <taxon>Neoptera</taxon>
        <taxon>Paraneoptera</taxon>
        <taxon>Hemiptera</taxon>
        <taxon>Heteroptera</taxon>
        <taxon>Panheteroptera</taxon>
        <taxon>Cimicomorpha</taxon>
        <taxon>Miridae</taxon>
        <taxon>Dicyphina</taxon>
        <taxon>Nesidiocoris</taxon>
    </lineage>
</organism>